<evidence type="ECO:0000256" key="2">
    <source>
        <dbReference type="ARBA" id="ARBA00022487"/>
    </source>
</evidence>
<dbReference type="EC" id="3.1.1.-" evidence="6"/>
<keyword evidence="2" id="KW-0719">Serine esterase</keyword>
<dbReference type="GO" id="GO:0052689">
    <property type="term" value="F:carboxylic ester hydrolase activity"/>
    <property type="evidence" value="ECO:0007669"/>
    <property type="project" value="UniProtKB-KW"/>
</dbReference>
<dbReference type="Proteomes" id="UP000504631">
    <property type="component" value="Unplaced"/>
</dbReference>
<dbReference type="Gene3D" id="3.40.50.1820">
    <property type="entry name" value="alpha/beta hydrolase"/>
    <property type="match status" value="1"/>
</dbReference>
<feature type="signal peptide" evidence="6">
    <location>
        <begin position="1"/>
        <end position="18"/>
    </location>
</feature>
<accession>A0A6J3K3C6</accession>
<evidence type="ECO:0000256" key="5">
    <source>
        <dbReference type="ARBA" id="ARBA00023180"/>
    </source>
</evidence>
<evidence type="ECO:0000259" key="7">
    <source>
        <dbReference type="Pfam" id="PF00135"/>
    </source>
</evidence>
<dbReference type="InterPro" id="IPR019819">
    <property type="entry name" value="Carboxylesterase_B_CS"/>
</dbReference>
<dbReference type="PROSITE" id="PS00122">
    <property type="entry name" value="CARBOXYLESTERASE_B_1"/>
    <property type="match status" value="1"/>
</dbReference>
<proteinExistence type="inferred from homology"/>
<dbReference type="PROSITE" id="PS00941">
    <property type="entry name" value="CARBOXYLESTERASE_B_2"/>
    <property type="match status" value="1"/>
</dbReference>
<evidence type="ECO:0000256" key="3">
    <source>
        <dbReference type="ARBA" id="ARBA00022801"/>
    </source>
</evidence>
<dbReference type="PANTHER" id="PTHR43142">
    <property type="entry name" value="CARBOXYLIC ESTER HYDROLASE"/>
    <property type="match status" value="1"/>
</dbReference>
<keyword evidence="4" id="KW-1015">Disulfide bond</keyword>
<dbReference type="KEGG" id="bvk:117232365"/>
<dbReference type="SUPFAM" id="SSF53474">
    <property type="entry name" value="alpha/beta-Hydrolases"/>
    <property type="match status" value="1"/>
</dbReference>
<dbReference type="InterPro" id="IPR029058">
    <property type="entry name" value="AB_hydrolase_fold"/>
</dbReference>
<comment type="similarity">
    <text evidence="1 6">Belongs to the type-B carboxylesterase/lipase family.</text>
</comment>
<dbReference type="Pfam" id="PF00135">
    <property type="entry name" value="COesterase"/>
    <property type="match status" value="1"/>
</dbReference>
<sequence length="547" mass="61106">MWLSKFVFCGFVVVWVCADQDVQLEIPQGILKGLKTETILHNKPYYSFKGIPYAKPNVGAQKFRLPEAADPWEGVYDATRHRSTCPFYCIVKKGLIGEEDCLFLNVYTPVLDKEARKAVMVWIHPGGWNGGMGDDALFGPDFLVENDVVLVTFNFRHGALGFLNTADKNAPGNAGLKDQVMALKWVKDNIHFFGGCPNRVTIFGDSSGAASVQYHMLSPMSEGLFSGVIQQSGSILNPWAITYNPREQAFMLGDALGIHTTDSAELVSKLSDFHVKDIIAASSEIMKDQNTLSGHSQAFIPSVEVDLGQDVFLPTDPWSLLKYGRIADVPVISGIVADECAFMAQLMIDGIEVLNTDAEKFLPEDLNITDTNEKEKAGDCIKQFYFGDKKVSKENLNEYTKMMSDIYFDAGILLSLDIMKNRISAPIYEYLFSYEAPTGLMKSIFGVSDGVAHGDDLGYLFYSNFFKNLPEPGSSAEKMTNIMTKLWTNFAKDRNPTSVLDGDVTVNWEPMGSDDNYLNINQELKMEKDLMKDSHDYWKKMYKNVVL</sequence>
<feature type="chain" id="PRO_5027139250" description="Carboxylic ester hydrolase" evidence="6">
    <location>
        <begin position="19"/>
        <end position="547"/>
    </location>
</feature>
<evidence type="ECO:0000256" key="4">
    <source>
        <dbReference type="ARBA" id="ARBA00023157"/>
    </source>
</evidence>
<dbReference type="PANTHER" id="PTHR43142:SF1">
    <property type="entry name" value="CARBOXYLIC ESTER HYDROLASE"/>
    <property type="match status" value="1"/>
</dbReference>
<evidence type="ECO:0000313" key="9">
    <source>
        <dbReference type="RefSeq" id="XP_033347598.1"/>
    </source>
</evidence>
<dbReference type="AlphaFoldDB" id="A0A6J3K3C6"/>
<evidence type="ECO:0000313" key="8">
    <source>
        <dbReference type="Proteomes" id="UP000504631"/>
    </source>
</evidence>
<keyword evidence="6" id="KW-0732">Signal</keyword>
<protein>
    <recommendedName>
        <fullName evidence="6">Carboxylic ester hydrolase</fullName>
        <ecNumber evidence="6">3.1.1.-</ecNumber>
    </recommendedName>
</protein>
<evidence type="ECO:0000256" key="6">
    <source>
        <dbReference type="RuleBase" id="RU361235"/>
    </source>
</evidence>
<dbReference type="InterPro" id="IPR002018">
    <property type="entry name" value="CarbesteraseB"/>
</dbReference>
<keyword evidence="8" id="KW-1185">Reference proteome</keyword>
<name>A0A6J3K3C6_9HYME</name>
<gene>
    <name evidence="9" type="primary">LOC117232365</name>
</gene>
<dbReference type="InterPro" id="IPR019826">
    <property type="entry name" value="Carboxylesterase_B_AS"/>
</dbReference>
<keyword evidence="5" id="KW-0325">Glycoprotein</keyword>
<dbReference type="RefSeq" id="XP_033347598.1">
    <property type="nucleotide sequence ID" value="XM_033491707.1"/>
</dbReference>
<evidence type="ECO:0000256" key="1">
    <source>
        <dbReference type="ARBA" id="ARBA00005964"/>
    </source>
</evidence>
<organism evidence="8 9">
    <name type="scientific">Bombus vosnesenskii</name>
    <dbReference type="NCBI Taxonomy" id="207650"/>
    <lineage>
        <taxon>Eukaryota</taxon>
        <taxon>Metazoa</taxon>
        <taxon>Ecdysozoa</taxon>
        <taxon>Arthropoda</taxon>
        <taxon>Hexapoda</taxon>
        <taxon>Insecta</taxon>
        <taxon>Pterygota</taxon>
        <taxon>Neoptera</taxon>
        <taxon>Endopterygota</taxon>
        <taxon>Hymenoptera</taxon>
        <taxon>Apocrita</taxon>
        <taxon>Aculeata</taxon>
        <taxon>Apoidea</taxon>
        <taxon>Anthophila</taxon>
        <taxon>Apidae</taxon>
        <taxon>Bombus</taxon>
        <taxon>Pyrobombus</taxon>
    </lineage>
</organism>
<reference evidence="9" key="1">
    <citation type="submission" date="2025-08" db="UniProtKB">
        <authorList>
            <consortium name="RefSeq"/>
        </authorList>
    </citation>
    <scope>IDENTIFICATION</scope>
    <source>
        <tissue evidence="9">Muscle</tissue>
    </source>
</reference>
<feature type="domain" description="Carboxylesterase type B" evidence="7">
    <location>
        <begin position="22"/>
        <end position="538"/>
    </location>
</feature>
<keyword evidence="3 6" id="KW-0378">Hydrolase</keyword>
<dbReference type="GeneID" id="117232365"/>